<evidence type="ECO:0000313" key="2">
    <source>
        <dbReference type="EMBL" id="MBO8476077.1"/>
    </source>
</evidence>
<name>A0A9D9IP50_9BACT</name>
<keyword evidence="1" id="KW-0812">Transmembrane</keyword>
<feature type="transmembrane region" description="Helical" evidence="1">
    <location>
        <begin position="991"/>
        <end position="1007"/>
    </location>
</feature>
<dbReference type="Gene3D" id="3.30.70.1320">
    <property type="entry name" value="Multidrug efflux transporter AcrB pore domain like"/>
    <property type="match status" value="1"/>
</dbReference>
<dbReference type="PANTHER" id="PTHR32063">
    <property type="match status" value="1"/>
</dbReference>
<feature type="transmembrane region" description="Helical" evidence="1">
    <location>
        <begin position="360"/>
        <end position="381"/>
    </location>
</feature>
<dbReference type="Gene3D" id="3.30.2090.10">
    <property type="entry name" value="Multidrug efflux transporter AcrB TolC docking domain, DN and DC subdomains"/>
    <property type="match status" value="2"/>
</dbReference>
<feature type="transmembrane region" description="Helical" evidence="1">
    <location>
        <begin position="387"/>
        <end position="411"/>
    </location>
</feature>
<feature type="transmembrane region" description="Helical" evidence="1">
    <location>
        <begin position="463"/>
        <end position="490"/>
    </location>
</feature>
<dbReference type="SUPFAM" id="SSF82693">
    <property type="entry name" value="Multidrug efflux transporter AcrB pore domain, PN1, PN2, PC1 and PC2 subdomains"/>
    <property type="match status" value="2"/>
</dbReference>
<dbReference type="EMBL" id="JADIMC010000043">
    <property type="protein sequence ID" value="MBO8476077.1"/>
    <property type="molecule type" value="Genomic_DNA"/>
</dbReference>
<feature type="transmembrane region" description="Helical" evidence="1">
    <location>
        <begin position="1013"/>
        <end position="1040"/>
    </location>
</feature>
<dbReference type="Gene3D" id="1.20.1640.10">
    <property type="entry name" value="Multidrug efflux transporter AcrB transmembrane domain"/>
    <property type="match status" value="2"/>
</dbReference>
<feature type="transmembrane region" description="Helical" evidence="1">
    <location>
        <begin position="527"/>
        <end position="544"/>
    </location>
</feature>
<dbReference type="Gene3D" id="3.30.70.1440">
    <property type="entry name" value="Multidrug efflux transporter AcrB pore domain"/>
    <property type="match status" value="1"/>
</dbReference>
<dbReference type="SUPFAM" id="SSF82714">
    <property type="entry name" value="Multidrug efflux transporter AcrB TolC docking domain, DN and DC subdomains"/>
    <property type="match status" value="1"/>
</dbReference>
<reference evidence="2" key="2">
    <citation type="journal article" date="2021" name="PeerJ">
        <title>Extensive microbial diversity within the chicken gut microbiome revealed by metagenomics and culture.</title>
        <authorList>
            <person name="Gilroy R."/>
            <person name="Ravi A."/>
            <person name="Getino M."/>
            <person name="Pursley I."/>
            <person name="Horton D.L."/>
            <person name="Alikhan N.F."/>
            <person name="Baker D."/>
            <person name="Gharbi K."/>
            <person name="Hall N."/>
            <person name="Watson M."/>
            <person name="Adriaenssens E.M."/>
            <person name="Foster-Nyarko E."/>
            <person name="Jarju S."/>
            <person name="Secka A."/>
            <person name="Antonio M."/>
            <person name="Oren A."/>
            <person name="Chaudhuri R.R."/>
            <person name="La Ragione R."/>
            <person name="Hildebrand F."/>
            <person name="Pallen M.J."/>
        </authorList>
    </citation>
    <scope>NUCLEOTIDE SEQUENCE</scope>
    <source>
        <strain evidence="2">6919</strain>
    </source>
</reference>
<feature type="transmembrane region" description="Helical" evidence="1">
    <location>
        <begin position="12"/>
        <end position="32"/>
    </location>
</feature>
<dbReference type="Pfam" id="PF00873">
    <property type="entry name" value="ACR_tran"/>
    <property type="match status" value="1"/>
</dbReference>
<feature type="transmembrane region" description="Helical" evidence="1">
    <location>
        <begin position="889"/>
        <end position="908"/>
    </location>
</feature>
<evidence type="ECO:0000256" key="1">
    <source>
        <dbReference type="SAM" id="Phobius"/>
    </source>
</evidence>
<comment type="caution">
    <text evidence="2">The sequence shown here is derived from an EMBL/GenBank/DDBJ whole genome shotgun (WGS) entry which is preliminary data.</text>
</comment>
<keyword evidence="1" id="KW-1133">Transmembrane helix</keyword>
<dbReference type="GO" id="GO:0005886">
    <property type="term" value="C:plasma membrane"/>
    <property type="evidence" value="ECO:0007669"/>
    <property type="project" value="TreeGrafter"/>
</dbReference>
<dbReference type="Gene3D" id="3.30.70.1430">
    <property type="entry name" value="Multidrug efflux transporter AcrB pore domain"/>
    <property type="match status" value="2"/>
</dbReference>
<dbReference type="PRINTS" id="PR00702">
    <property type="entry name" value="ACRIFLAVINRP"/>
</dbReference>
<dbReference type="InterPro" id="IPR027463">
    <property type="entry name" value="AcrB_DN_DC_subdom"/>
</dbReference>
<proteinExistence type="predicted"/>
<dbReference type="InterPro" id="IPR001036">
    <property type="entry name" value="Acrflvin-R"/>
</dbReference>
<evidence type="ECO:0000313" key="3">
    <source>
        <dbReference type="Proteomes" id="UP000823598"/>
    </source>
</evidence>
<gene>
    <name evidence="2" type="ORF">IAB88_03695</name>
</gene>
<feature type="transmembrane region" description="Helical" evidence="1">
    <location>
        <begin position="915"/>
        <end position="935"/>
    </location>
</feature>
<dbReference type="PANTHER" id="PTHR32063:SF18">
    <property type="entry name" value="CATION EFFLUX SYSTEM PROTEIN"/>
    <property type="match status" value="1"/>
</dbReference>
<dbReference type="SUPFAM" id="SSF82866">
    <property type="entry name" value="Multidrug efflux transporter AcrB transmembrane domain"/>
    <property type="match status" value="2"/>
</dbReference>
<reference evidence="2" key="1">
    <citation type="submission" date="2020-10" db="EMBL/GenBank/DDBJ databases">
        <authorList>
            <person name="Gilroy R."/>
        </authorList>
    </citation>
    <scope>NUCLEOTIDE SEQUENCE</scope>
    <source>
        <strain evidence="2">6919</strain>
    </source>
</reference>
<feature type="transmembrane region" description="Helical" evidence="1">
    <location>
        <begin position="335"/>
        <end position="353"/>
    </location>
</feature>
<dbReference type="GO" id="GO:0042910">
    <property type="term" value="F:xenobiotic transmembrane transporter activity"/>
    <property type="evidence" value="ECO:0007669"/>
    <property type="project" value="TreeGrafter"/>
</dbReference>
<feature type="transmembrane region" description="Helical" evidence="1">
    <location>
        <begin position="432"/>
        <end position="451"/>
    </location>
</feature>
<dbReference type="Proteomes" id="UP000823598">
    <property type="component" value="Unassembled WGS sequence"/>
</dbReference>
<keyword evidence="1" id="KW-0472">Membrane</keyword>
<organism evidence="2 3">
    <name type="scientific">Candidatus Limisoma faecipullorum</name>
    <dbReference type="NCBI Taxonomy" id="2840854"/>
    <lineage>
        <taxon>Bacteria</taxon>
        <taxon>Pseudomonadati</taxon>
        <taxon>Bacteroidota</taxon>
        <taxon>Bacteroidia</taxon>
        <taxon>Bacteroidales</taxon>
        <taxon>Candidatus Limisoma</taxon>
    </lineage>
</organism>
<feature type="transmembrane region" description="Helical" evidence="1">
    <location>
        <begin position="941"/>
        <end position="962"/>
    </location>
</feature>
<accession>A0A9D9IP50</accession>
<sequence>MRLTKFFVDRPTLFWSLVAGILVAGVLSYFYMPKLEDPAVAVKQAMVVVPYPGASAHDVELEVAMLMEDELRALPDVKKITTECRDGMAMLTVEFKMTVLLEDLEQHFDLLRRKVNDVRQRLPQGCYAPIVMDDMMDVYGIFYALTSDGYSYLEMYKYAKYIRRELLSVEGVKRVNIAGNRDEVINIVLSRDKLSRNGVVPTQVMTSLQNAGKKVNAGAFHSGDERIPVRISGAMENEEDIRNLLISTPTGKQIRLGDIAKIERGFSEPQRNGFFVDGKPALAICIAMEADAIVPDVGKAVDARLAEAMKDVPAGLETEKIFFQPDKVTEAVDSFMVNLVESVAIVILVLIFTMGLRSGVIIGFGLILTIAVSFPILLAWGTTLQRISLGAFIVAMGMLVDNAIVIMDGILIDRKRGLPQSTYLYRIGKNTAMPLLGATVIAASTFMAVYLSPDSAGEYAHDLFLVLCVSLLASWVLALTQVPVCAKAWLPKTEKEKEKKGSGEVMNSPVHRFVRRAISVLIGHKKLTITVAVCVLAVCIFGMTKVKNLFFPDFDYKQFVVECYMPAQTDPDKVRDNLLEMSALLKKNPAVERVAVSMGSAPARYCLVRPMTSGGDCYGELIVDCKDYETVVEQIPLVRKQLREAYPNAYIRTRKYNFSIATSHTVEAQFSGPDPEVLRQLSAQAEDVMRRCKYVDKYSVENNWKPKGKSFVAEYVQRDALRAGIERGDAGNALLAATDGLPVGVINDQDRMVTINLKVRNADGSRIEGIGDIPAWSMLNMHLDENDVNALLTGGMSAEEMQDKMFRSTPLSAVTSAIRPEWEEPVVWRVNGQRTIEAECDPDYEQYDATPAKVLAEIKDEIEAIPLPDGYSMRWVGEQELQGDAIGNLLKYLPITIFLILGILLLLFNNWKKVILILICFPFVFCGITPSLLAFREPFTFMAIIGMMGLIGMMVKNAIVLVDEINRLINEEGKHPYTAVIEATVSRVRPVTMASLTTIVGMIPLVGDPMYSSMAITIMGGLTMGTIITLILLPLFYTALFKIHKPEKAE</sequence>
<protein>
    <submittedName>
        <fullName evidence="2">Efflux RND transporter permease subunit</fullName>
    </submittedName>
</protein>
<dbReference type="AlphaFoldDB" id="A0A9D9IP50"/>